<keyword evidence="2" id="KW-1185">Reference proteome</keyword>
<gene>
    <name evidence="1" type="ORF">HMPREF3206_00082</name>
</gene>
<reference evidence="2" key="1">
    <citation type="submission" date="2016-01" db="EMBL/GenBank/DDBJ databases">
        <authorList>
            <person name="Mitreva M."/>
            <person name="Pepin K.H."/>
            <person name="Mihindukulasuriya K.A."/>
            <person name="Fulton R."/>
            <person name="Fronick C."/>
            <person name="O'Laughlin M."/>
            <person name="Miner T."/>
            <person name="Herter B."/>
            <person name="Rosa B.A."/>
            <person name="Cordes M."/>
            <person name="Tomlinson C."/>
            <person name="Wollam A."/>
            <person name="Palsikar V.B."/>
            <person name="Mardis E.R."/>
            <person name="Wilson R.K."/>
        </authorList>
    </citation>
    <scope>NUCLEOTIDE SEQUENCE [LARGE SCALE GENOMIC DNA]</scope>
    <source>
        <strain evidence="2">CMW8396</strain>
    </source>
</reference>
<organism evidence="1 2">
    <name type="scientific">Fusobacterium equinum</name>
    <dbReference type="NCBI Taxonomy" id="134605"/>
    <lineage>
        <taxon>Bacteria</taxon>
        <taxon>Fusobacteriati</taxon>
        <taxon>Fusobacteriota</taxon>
        <taxon>Fusobacteriia</taxon>
        <taxon>Fusobacteriales</taxon>
        <taxon>Fusobacteriaceae</taxon>
        <taxon>Fusobacterium</taxon>
    </lineage>
</organism>
<evidence type="ECO:0000313" key="1">
    <source>
        <dbReference type="EMBL" id="KXA16901.1"/>
    </source>
</evidence>
<dbReference type="EMBL" id="LRPX01000004">
    <property type="protein sequence ID" value="KXA16901.1"/>
    <property type="molecule type" value="Genomic_DNA"/>
</dbReference>
<proteinExistence type="predicted"/>
<dbReference type="Proteomes" id="UP000070617">
    <property type="component" value="Unassembled WGS sequence"/>
</dbReference>
<dbReference type="AlphaFoldDB" id="A0A133NKV5"/>
<sequence>MIKLMNIFNINLEYVKNGNIQIKPKIGGYKMEKKWEEKMEKQMKKALKKMPWEIKKIHILLTFWKWWKGR</sequence>
<protein>
    <submittedName>
        <fullName evidence="1">Uncharacterized protein</fullName>
    </submittedName>
</protein>
<evidence type="ECO:0000313" key="2">
    <source>
        <dbReference type="Proteomes" id="UP000070617"/>
    </source>
</evidence>
<comment type="caution">
    <text evidence="1">The sequence shown here is derived from an EMBL/GenBank/DDBJ whole genome shotgun (WGS) entry which is preliminary data.</text>
</comment>
<accession>A0A133NKV5</accession>
<name>A0A133NKV5_9FUSO</name>